<dbReference type="InterPro" id="IPR016167">
    <property type="entry name" value="FAD-bd_PCMH_sub1"/>
</dbReference>
<dbReference type="SUPFAM" id="SSF55103">
    <property type="entry name" value="FAD-linked oxidases, C-terminal domain"/>
    <property type="match status" value="1"/>
</dbReference>
<evidence type="ECO:0000256" key="6">
    <source>
        <dbReference type="ARBA" id="ARBA00023002"/>
    </source>
</evidence>
<dbReference type="PANTHER" id="PTHR13878">
    <property type="entry name" value="GULONOLACTONE OXIDASE"/>
    <property type="match status" value="1"/>
</dbReference>
<comment type="caution">
    <text evidence="10">The sequence shown here is derived from an EMBL/GenBank/DDBJ whole genome shotgun (WGS) entry which is preliminary data.</text>
</comment>
<sequence>MKNALLLTYGRLTMSVSLEFLSAYFGVIVGGAVSFMGSEEEICTCLVSFIITTIAVSVSVTESLPLPWQPPKEIANKLHQDPDTKTQASDDFGHIIHQTPLAVLYPDSIFDIASLINFSNSLPTPFTISSRGNGHSVRGQAMAHNGVVINMTQLAKNGTRIVVSQGKAPFYADVGAEQLWIDVLHATLEHGLAPRSWTDYLYLTVGGTLSNAGISGQTFKFGPQISNLNEIDVLTGKGEFFTCSTEKNSGLFYSALGGLGQFGIITRARILLQPAPNRVKWVHLFYNNFSTFSGDQERLITVEKNNGADYVEGQLLLNQLPLDLSFYPIKDRPRISSLVKKEGIIYIIELVKHYTDETKEAMEKVHISSIFQLKISVLKSNVIDQREIKFTEKSRDHVSCCIT</sequence>
<gene>
    <name evidence="10" type="ORF">O6P43_002755</name>
</gene>
<dbReference type="Pfam" id="PF09265">
    <property type="entry name" value="Cytokin-bind"/>
    <property type="match status" value="1"/>
</dbReference>
<evidence type="ECO:0000256" key="3">
    <source>
        <dbReference type="ARBA" id="ARBA00011928"/>
    </source>
</evidence>
<evidence type="ECO:0000256" key="8">
    <source>
        <dbReference type="SAM" id="Phobius"/>
    </source>
</evidence>
<dbReference type="EC" id="1.5.99.12" evidence="3"/>
<dbReference type="AlphaFoldDB" id="A0AAD7QD66"/>
<accession>A0AAD7QD66</accession>
<keyword evidence="6" id="KW-0560">Oxidoreductase</keyword>
<dbReference type="Proteomes" id="UP001163823">
    <property type="component" value="Chromosome 2"/>
</dbReference>
<comment type="similarity">
    <text evidence="2">Belongs to the oxygen-dependent FAD-linked oxidoreductase family.</text>
</comment>
<dbReference type="InterPro" id="IPR016166">
    <property type="entry name" value="FAD-bd_PCMH"/>
</dbReference>
<dbReference type="GO" id="GO:0071949">
    <property type="term" value="F:FAD binding"/>
    <property type="evidence" value="ECO:0007669"/>
    <property type="project" value="InterPro"/>
</dbReference>
<dbReference type="SUPFAM" id="SSF56176">
    <property type="entry name" value="FAD-binding/transporter-associated domain-like"/>
    <property type="match status" value="1"/>
</dbReference>
<protein>
    <recommendedName>
        <fullName evidence="3">cytokinin dehydrogenase</fullName>
        <ecNumber evidence="3">1.5.99.12</ecNumber>
    </recommendedName>
</protein>
<feature type="transmembrane region" description="Helical" evidence="8">
    <location>
        <begin position="12"/>
        <end position="35"/>
    </location>
</feature>
<evidence type="ECO:0000256" key="1">
    <source>
        <dbReference type="ARBA" id="ARBA00001974"/>
    </source>
</evidence>
<dbReference type="EMBL" id="JARAOO010000002">
    <property type="protein sequence ID" value="KAJ7979347.1"/>
    <property type="molecule type" value="Genomic_DNA"/>
</dbReference>
<dbReference type="GO" id="GO:0009690">
    <property type="term" value="P:cytokinin metabolic process"/>
    <property type="evidence" value="ECO:0007669"/>
    <property type="project" value="InterPro"/>
</dbReference>
<keyword evidence="8" id="KW-0812">Transmembrane</keyword>
<evidence type="ECO:0000313" key="10">
    <source>
        <dbReference type="EMBL" id="KAJ7979347.1"/>
    </source>
</evidence>
<keyword evidence="5" id="KW-0274">FAD</keyword>
<dbReference type="GO" id="GO:0019139">
    <property type="term" value="F:cytokinin dehydrogenase activity"/>
    <property type="evidence" value="ECO:0007669"/>
    <property type="project" value="UniProtKB-EC"/>
</dbReference>
<dbReference type="Gene3D" id="3.30.465.10">
    <property type="match status" value="1"/>
</dbReference>
<feature type="transmembrane region" description="Helical" evidence="8">
    <location>
        <begin position="42"/>
        <end position="60"/>
    </location>
</feature>
<dbReference type="InterPro" id="IPR015345">
    <property type="entry name" value="Cytokinin_DH_FAD/cytokin-bd"/>
</dbReference>
<dbReference type="InterPro" id="IPR016170">
    <property type="entry name" value="Cytok_DH_C_sf"/>
</dbReference>
<keyword evidence="8" id="KW-0472">Membrane</keyword>
<comment type="cofactor">
    <cofactor evidence="1">
        <name>FAD</name>
        <dbReference type="ChEBI" id="CHEBI:57692"/>
    </cofactor>
</comment>
<comment type="catalytic activity">
    <reaction evidence="7">
        <text>N(6)-dimethylallyladenine + A + H2O = 3-methyl-2-butenal + adenine + AH2</text>
        <dbReference type="Rhea" id="RHEA:13625"/>
        <dbReference type="ChEBI" id="CHEBI:13193"/>
        <dbReference type="ChEBI" id="CHEBI:15377"/>
        <dbReference type="ChEBI" id="CHEBI:15825"/>
        <dbReference type="ChEBI" id="CHEBI:16708"/>
        <dbReference type="ChEBI" id="CHEBI:17499"/>
        <dbReference type="ChEBI" id="CHEBI:17660"/>
        <dbReference type="EC" id="1.5.99.12"/>
    </reaction>
</comment>
<dbReference type="InterPro" id="IPR006094">
    <property type="entry name" value="Oxid_FAD_bind_N"/>
</dbReference>
<dbReference type="InterPro" id="IPR036318">
    <property type="entry name" value="FAD-bd_PCMH-like_sf"/>
</dbReference>
<dbReference type="Gene3D" id="3.30.43.10">
    <property type="entry name" value="Uridine Diphospho-n-acetylenolpyruvylglucosamine Reductase, domain 2"/>
    <property type="match status" value="1"/>
</dbReference>
<dbReference type="InterPro" id="IPR050432">
    <property type="entry name" value="FAD-linked_Oxidoreductases_BP"/>
</dbReference>
<organism evidence="10 11">
    <name type="scientific">Quillaja saponaria</name>
    <name type="common">Soap bark tree</name>
    <dbReference type="NCBI Taxonomy" id="32244"/>
    <lineage>
        <taxon>Eukaryota</taxon>
        <taxon>Viridiplantae</taxon>
        <taxon>Streptophyta</taxon>
        <taxon>Embryophyta</taxon>
        <taxon>Tracheophyta</taxon>
        <taxon>Spermatophyta</taxon>
        <taxon>Magnoliopsida</taxon>
        <taxon>eudicotyledons</taxon>
        <taxon>Gunneridae</taxon>
        <taxon>Pentapetalae</taxon>
        <taxon>rosids</taxon>
        <taxon>fabids</taxon>
        <taxon>Fabales</taxon>
        <taxon>Quillajaceae</taxon>
        <taxon>Quillaja</taxon>
    </lineage>
</organism>
<evidence type="ECO:0000256" key="4">
    <source>
        <dbReference type="ARBA" id="ARBA00022630"/>
    </source>
</evidence>
<proteinExistence type="inferred from homology"/>
<dbReference type="Gene3D" id="3.40.462.10">
    <property type="entry name" value="FAD-linked oxidases, C-terminal domain"/>
    <property type="match status" value="1"/>
</dbReference>
<dbReference type="Pfam" id="PF01565">
    <property type="entry name" value="FAD_binding_4"/>
    <property type="match status" value="1"/>
</dbReference>
<dbReference type="InterPro" id="IPR016164">
    <property type="entry name" value="FAD-linked_Oxase-like_C"/>
</dbReference>
<dbReference type="PANTHER" id="PTHR13878:SF115">
    <property type="entry name" value="CYTOKININ DEHYDROGENASE"/>
    <property type="match status" value="1"/>
</dbReference>
<dbReference type="InterPro" id="IPR016169">
    <property type="entry name" value="FAD-bd_PCMH_sub2"/>
</dbReference>
<feature type="domain" description="FAD-binding PCMH-type" evidence="9">
    <location>
        <begin position="96"/>
        <end position="275"/>
    </location>
</feature>
<evidence type="ECO:0000256" key="5">
    <source>
        <dbReference type="ARBA" id="ARBA00022827"/>
    </source>
</evidence>
<keyword evidence="11" id="KW-1185">Reference proteome</keyword>
<dbReference type="PROSITE" id="PS51387">
    <property type="entry name" value="FAD_PCMH"/>
    <property type="match status" value="1"/>
</dbReference>
<keyword evidence="8" id="KW-1133">Transmembrane helix</keyword>
<keyword evidence="4" id="KW-0285">Flavoprotein</keyword>
<evidence type="ECO:0000259" key="9">
    <source>
        <dbReference type="PROSITE" id="PS51387"/>
    </source>
</evidence>
<name>A0AAD7QD66_QUISA</name>
<dbReference type="KEGG" id="qsa:O6P43_002755"/>
<evidence type="ECO:0000256" key="2">
    <source>
        <dbReference type="ARBA" id="ARBA00005466"/>
    </source>
</evidence>
<reference evidence="10" key="1">
    <citation type="journal article" date="2023" name="Science">
        <title>Elucidation of the pathway for biosynthesis of saponin adjuvants from the soapbark tree.</title>
        <authorList>
            <person name="Reed J."/>
            <person name="Orme A."/>
            <person name="El-Demerdash A."/>
            <person name="Owen C."/>
            <person name="Martin L.B.B."/>
            <person name="Misra R.C."/>
            <person name="Kikuchi S."/>
            <person name="Rejzek M."/>
            <person name="Martin A.C."/>
            <person name="Harkess A."/>
            <person name="Leebens-Mack J."/>
            <person name="Louveau T."/>
            <person name="Stephenson M.J."/>
            <person name="Osbourn A."/>
        </authorList>
    </citation>
    <scope>NUCLEOTIDE SEQUENCE</scope>
    <source>
        <strain evidence="10">S10</strain>
    </source>
</reference>
<evidence type="ECO:0000313" key="11">
    <source>
        <dbReference type="Proteomes" id="UP001163823"/>
    </source>
</evidence>
<evidence type="ECO:0000256" key="7">
    <source>
        <dbReference type="ARBA" id="ARBA00048224"/>
    </source>
</evidence>